<protein>
    <submittedName>
        <fullName evidence="4">ABC-2 type transport system ATP-binding protein</fullName>
    </submittedName>
</protein>
<dbReference type="Proteomes" id="UP000252118">
    <property type="component" value="Unassembled WGS sequence"/>
</dbReference>
<dbReference type="EMBL" id="QNRJ01000027">
    <property type="protein sequence ID" value="RBP00091.1"/>
    <property type="molecule type" value="Genomic_DNA"/>
</dbReference>
<organism evidence="4 5">
    <name type="scientific">Rossellomorea aquimaris</name>
    <dbReference type="NCBI Taxonomy" id="189382"/>
    <lineage>
        <taxon>Bacteria</taxon>
        <taxon>Bacillati</taxon>
        <taxon>Bacillota</taxon>
        <taxon>Bacilli</taxon>
        <taxon>Bacillales</taxon>
        <taxon>Bacillaceae</taxon>
        <taxon>Rossellomorea</taxon>
    </lineage>
</organism>
<dbReference type="SUPFAM" id="SSF52540">
    <property type="entry name" value="P-loop containing nucleoside triphosphate hydrolases"/>
    <property type="match status" value="1"/>
</dbReference>
<dbReference type="InterPro" id="IPR003439">
    <property type="entry name" value="ABC_transporter-like_ATP-bd"/>
</dbReference>
<accession>A0A366ECF0</accession>
<evidence type="ECO:0000313" key="5">
    <source>
        <dbReference type="Proteomes" id="UP000252118"/>
    </source>
</evidence>
<dbReference type="GO" id="GO:0016887">
    <property type="term" value="F:ATP hydrolysis activity"/>
    <property type="evidence" value="ECO:0007669"/>
    <property type="project" value="InterPro"/>
</dbReference>
<evidence type="ECO:0000256" key="1">
    <source>
        <dbReference type="ARBA" id="ARBA00022741"/>
    </source>
</evidence>
<dbReference type="PROSITE" id="PS50893">
    <property type="entry name" value="ABC_TRANSPORTER_2"/>
    <property type="match status" value="1"/>
</dbReference>
<gene>
    <name evidence="4" type="ORF">DET59_12715</name>
</gene>
<keyword evidence="2 4" id="KW-0067">ATP-binding</keyword>
<comment type="caution">
    <text evidence="4">The sequence shown here is derived from an EMBL/GenBank/DDBJ whole genome shotgun (WGS) entry which is preliminary data.</text>
</comment>
<dbReference type="Pfam" id="PF00005">
    <property type="entry name" value="ABC_tran"/>
    <property type="match status" value="1"/>
</dbReference>
<feature type="domain" description="ABC transporter" evidence="3">
    <location>
        <begin position="3"/>
        <end position="226"/>
    </location>
</feature>
<name>A0A366ECF0_9BACI</name>
<keyword evidence="1" id="KW-0547">Nucleotide-binding</keyword>
<dbReference type="OrthoDB" id="9804819at2"/>
<dbReference type="CDD" id="cd03230">
    <property type="entry name" value="ABC_DR_subfamily_A"/>
    <property type="match status" value="1"/>
</dbReference>
<evidence type="ECO:0000259" key="3">
    <source>
        <dbReference type="PROSITE" id="PS50893"/>
    </source>
</evidence>
<dbReference type="PANTHER" id="PTHR43158">
    <property type="entry name" value="SKFA PEPTIDE EXPORT ATP-BINDING PROTEIN SKFE"/>
    <property type="match status" value="1"/>
</dbReference>
<proteinExistence type="predicted"/>
<dbReference type="PANTHER" id="PTHR43158:SF1">
    <property type="entry name" value="ABC TRANSPORTER, ATP-BINDING PROTEIN"/>
    <property type="match status" value="1"/>
</dbReference>
<reference evidence="4 5" key="1">
    <citation type="submission" date="2018-06" db="EMBL/GenBank/DDBJ databases">
        <title>Freshwater and sediment microbial communities from various areas in North America, analyzing microbe dynamics in response to fracking.</title>
        <authorList>
            <person name="Lamendella R."/>
        </authorList>
    </citation>
    <scope>NUCLEOTIDE SEQUENCE [LARGE SCALE GENOMIC DNA]</scope>
    <source>
        <strain evidence="4 5">97B</strain>
    </source>
</reference>
<dbReference type="InterPro" id="IPR003593">
    <property type="entry name" value="AAA+_ATPase"/>
</dbReference>
<dbReference type="AlphaFoldDB" id="A0A366ECF0"/>
<dbReference type="Gene3D" id="3.40.50.300">
    <property type="entry name" value="P-loop containing nucleotide triphosphate hydrolases"/>
    <property type="match status" value="1"/>
</dbReference>
<dbReference type="GO" id="GO:0005524">
    <property type="term" value="F:ATP binding"/>
    <property type="evidence" value="ECO:0007669"/>
    <property type="project" value="UniProtKB-KW"/>
</dbReference>
<dbReference type="InterPro" id="IPR027417">
    <property type="entry name" value="P-loop_NTPase"/>
</dbReference>
<dbReference type="SMART" id="SM00382">
    <property type="entry name" value="AAA"/>
    <property type="match status" value="1"/>
</dbReference>
<evidence type="ECO:0000313" key="4">
    <source>
        <dbReference type="EMBL" id="RBP00091.1"/>
    </source>
</evidence>
<dbReference type="RefSeq" id="WP_113971281.1">
    <property type="nucleotide sequence ID" value="NZ_QNRJ01000027.1"/>
</dbReference>
<evidence type="ECO:0000256" key="2">
    <source>
        <dbReference type="ARBA" id="ARBA00022840"/>
    </source>
</evidence>
<sequence>MVVKFEDVTKKYGNESALKNTSFHFEKGKIYGLLGPNGSGKSTTLKMIAGLVLPNAGTVTMNGKPITRKRASEVAYLTELDMFYEAFTVDGMIRFYASQFADFDIQRAHELVGFMELDSKKKIKHLSKGNRGRLKLVLALSRNTEVLLLDEPFSGLDPMVRDSIVKGLLSYIDFGNQTVIIATHEIDEIEGILDEAYIIHDGEMKGHCQVEELREIEGLSVLQWLKQTTKKEGKMK</sequence>